<keyword evidence="20" id="KW-1185">Reference proteome</keyword>
<evidence type="ECO:0000256" key="16">
    <source>
        <dbReference type="PIRSR" id="PIRSR037217-2"/>
    </source>
</evidence>
<comment type="similarity">
    <text evidence="3">Belongs to the peptidase M20A family.</text>
</comment>
<evidence type="ECO:0000256" key="4">
    <source>
        <dbReference type="ARBA" id="ARBA00022499"/>
    </source>
</evidence>
<feature type="binding site" evidence="16">
    <location>
        <position position="552"/>
    </location>
    <ligand>
        <name>Zn(2+)</name>
        <dbReference type="ChEBI" id="CHEBI:29105"/>
        <label>1</label>
    </ligand>
</feature>
<evidence type="ECO:0000256" key="11">
    <source>
        <dbReference type="ARBA" id="ARBA00022843"/>
    </source>
</evidence>
<evidence type="ECO:0000256" key="17">
    <source>
        <dbReference type="SAM" id="Phobius"/>
    </source>
</evidence>
<keyword evidence="8 16" id="KW-0479">Metal-binding</keyword>
<evidence type="ECO:0000256" key="9">
    <source>
        <dbReference type="ARBA" id="ARBA00022801"/>
    </source>
</evidence>
<evidence type="ECO:0000256" key="5">
    <source>
        <dbReference type="ARBA" id="ARBA00022645"/>
    </source>
</evidence>
<dbReference type="STRING" id="4955.A0A1G4MFA0"/>
<feature type="binding site" evidence="16">
    <location>
        <position position="204"/>
    </location>
    <ligand>
        <name>Zn(2+)</name>
        <dbReference type="ChEBI" id="CHEBI:29105"/>
        <label>2</label>
    </ligand>
</feature>
<dbReference type="Gene3D" id="3.30.70.360">
    <property type="match status" value="1"/>
</dbReference>
<evidence type="ECO:0000256" key="12">
    <source>
        <dbReference type="ARBA" id="ARBA00022989"/>
    </source>
</evidence>
<keyword evidence="13 17" id="KW-0472">Membrane</keyword>
<protein>
    <submittedName>
        <fullName evidence="19">LAFE_0F08570g1_1</fullName>
    </submittedName>
</protein>
<reference evidence="20" key="1">
    <citation type="submission" date="2016-03" db="EMBL/GenBank/DDBJ databases">
        <authorList>
            <person name="Devillers H."/>
        </authorList>
    </citation>
    <scope>NUCLEOTIDE SEQUENCE [LARGE SCALE GENOMIC DNA]</scope>
</reference>
<dbReference type="InterPro" id="IPR017141">
    <property type="entry name" value="Pept_M20_carboxypep"/>
</dbReference>
<keyword evidence="9" id="KW-0378">Hydrolase</keyword>
<feature type="active site" evidence="15">
    <location>
        <position position="171"/>
    </location>
</feature>
<feature type="binding site" evidence="16">
    <location>
        <position position="239"/>
    </location>
    <ligand>
        <name>Zn(2+)</name>
        <dbReference type="ChEBI" id="CHEBI:29105"/>
        <label>1</label>
    </ligand>
</feature>
<evidence type="ECO:0000256" key="2">
    <source>
        <dbReference type="ARBA" id="ARBA00004167"/>
    </source>
</evidence>
<dbReference type="InterPro" id="IPR002933">
    <property type="entry name" value="Peptidase_M20"/>
</dbReference>
<evidence type="ECO:0000313" key="19">
    <source>
        <dbReference type="EMBL" id="SCW02535.1"/>
    </source>
</evidence>
<feature type="binding site" evidence="16">
    <location>
        <position position="267"/>
    </location>
    <ligand>
        <name>Zn(2+)</name>
        <dbReference type="ChEBI" id="CHEBI:29105"/>
        <label>2</label>
    </ligand>
</feature>
<evidence type="ECO:0000259" key="18">
    <source>
        <dbReference type="Pfam" id="PF07687"/>
    </source>
</evidence>
<dbReference type="PANTHER" id="PTHR45962:SF1">
    <property type="entry name" value="N-FATTY-ACYL-AMINO ACID SYNTHASE_HYDROLASE PM20D1"/>
    <property type="match status" value="1"/>
</dbReference>
<dbReference type="Gene3D" id="3.40.630.10">
    <property type="entry name" value="Zn peptidases"/>
    <property type="match status" value="1"/>
</dbReference>
<keyword evidence="11" id="KW-0832">Ubl conjugation</keyword>
<dbReference type="Pfam" id="PF07687">
    <property type="entry name" value="M20_dimer"/>
    <property type="match status" value="1"/>
</dbReference>
<keyword evidence="5" id="KW-0121">Carboxypeptidase</keyword>
<keyword evidence="12 17" id="KW-1133">Transmembrane helix</keyword>
<dbReference type="OMA" id="VAPSCMT"/>
<dbReference type="CDD" id="cd05674">
    <property type="entry name" value="M20_yscS"/>
    <property type="match status" value="1"/>
</dbReference>
<evidence type="ECO:0000256" key="3">
    <source>
        <dbReference type="ARBA" id="ARBA00006247"/>
    </source>
</evidence>
<dbReference type="InterPro" id="IPR011650">
    <property type="entry name" value="Peptidase_M20_dimer"/>
</dbReference>
<dbReference type="AlphaFoldDB" id="A0A1G4MFA0"/>
<evidence type="ECO:0000256" key="15">
    <source>
        <dbReference type="PIRSR" id="PIRSR037217-1"/>
    </source>
</evidence>
<dbReference type="GO" id="GO:0000328">
    <property type="term" value="C:fungal-type vacuole lumen"/>
    <property type="evidence" value="ECO:0007669"/>
    <property type="project" value="TreeGrafter"/>
</dbReference>
<feature type="binding site" evidence="16">
    <location>
        <position position="204"/>
    </location>
    <ligand>
        <name>Zn(2+)</name>
        <dbReference type="ChEBI" id="CHEBI:29105"/>
        <label>1</label>
    </ligand>
</feature>
<evidence type="ECO:0000256" key="13">
    <source>
        <dbReference type="ARBA" id="ARBA00023136"/>
    </source>
</evidence>
<evidence type="ECO:0000256" key="8">
    <source>
        <dbReference type="ARBA" id="ARBA00022723"/>
    </source>
</evidence>
<dbReference type="PANTHER" id="PTHR45962">
    <property type="entry name" value="N-FATTY-ACYL-AMINO ACID SYNTHASE/HYDROLASE PM20D1"/>
    <property type="match status" value="1"/>
</dbReference>
<dbReference type="OrthoDB" id="3064516at2759"/>
<dbReference type="InterPro" id="IPR047177">
    <property type="entry name" value="Pept_M20A"/>
</dbReference>
<evidence type="ECO:0000256" key="1">
    <source>
        <dbReference type="ARBA" id="ARBA00001947"/>
    </source>
</evidence>
<feature type="transmembrane region" description="Helical" evidence="17">
    <location>
        <begin position="21"/>
        <end position="38"/>
    </location>
</feature>
<proteinExistence type="inferred from homology"/>
<comment type="cofactor">
    <cofactor evidence="1">
        <name>Zn(2+)</name>
        <dbReference type="ChEBI" id="CHEBI:29105"/>
    </cofactor>
</comment>
<feature type="binding site" evidence="16">
    <location>
        <position position="169"/>
    </location>
    <ligand>
        <name>Zn(2+)</name>
        <dbReference type="ChEBI" id="CHEBI:29105"/>
        <label>2</label>
    </ligand>
</feature>
<dbReference type="Proteomes" id="UP000190831">
    <property type="component" value="Chromosome F"/>
</dbReference>
<keyword evidence="6" id="KW-0645">Protease</keyword>
<gene>
    <name evidence="19" type="ORF">LAFE_0F08570G</name>
</gene>
<feature type="domain" description="Peptidase M20 dimerisation" evidence="18">
    <location>
        <begin position="288"/>
        <end position="440"/>
    </location>
</feature>
<name>A0A1G4MFA0_LACFM</name>
<accession>A0A1G4MFA0</accession>
<dbReference type="InterPro" id="IPR036264">
    <property type="entry name" value="Bact_exopeptidase_dim_dom"/>
</dbReference>
<sequence>MTSHDIEKGVAFQQRNRGFRSLWFLVLVLIGIGIHMRSEIQQLLPATGYAKLDAIFTPYCRDYDAVAPKVGAHYFSKIETMLHDDSFKNATAEKLAGAVRIPTQIGDDVPNPKEDPDFFAKFFELHEYLKQTYPLVHENLKLEKVNDVALLYTWEGSDQELKPAMFMAHQDVVLVNEDTIDQWTYPPYSGYFDGEKVWGRGSSDCKTLLTAELVAIEELIRDGFTPRRTILLAFGFDEESSGEKGALELSKFIEKRYGADSIFSILDEGMGVFEIEKDLFVATPVVREKGFLNVQIDIQGPGGHSSLPPSHTNVGILSELVYRLENDPFEYNIENTHPFMSFFQCVADHSKSLNPTFRKSIKKAPFSEKYKKEFIGFVEATDPMMAFTFKTSQAIDVLNSGIKVNALPETGRLLINYRIDFSSNVDEVINKIKKHACVVAEKYTYSVDVAGEAVLSPQQAVGSLNILPLTPRNPSPASPDYRDDDVVWELLATTVKDFFQNRVFVENNSTQVYLAPGTMTPNTDTRHMWNLTNHIYRFQGAVLPKDGLKVAHSVNEYGLMSTVLQSAAFMYEYILGADALDS</sequence>
<dbReference type="GO" id="GO:0004181">
    <property type="term" value="F:metallocarboxypeptidase activity"/>
    <property type="evidence" value="ECO:0007669"/>
    <property type="project" value="InterPro"/>
</dbReference>
<comment type="subcellular location">
    <subcellularLocation>
        <location evidence="2">Membrane</location>
        <topology evidence="2">Single-pass membrane protein</topology>
    </subcellularLocation>
</comment>
<keyword evidence="4" id="KW-1017">Isopeptide bond</keyword>
<evidence type="ECO:0000256" key="7">
    <source>
        <dbReference type="ARBA" id="ARBA00022692"/>
    </source>
</evidence>
<evidence type="ECO:0000256" key="6">
    <source>
        <dbReference type="ARBA" id="ARBA00022670"/>
    </source>
</evidence>
<dbReference type="GO" id="GO:0046872">
    <property type="term" value="F:metal ion binding"/>
    <property type="evidence" value="ECO:0007669"/>
    <property type="project" value="UniProtKB-KW"/>
</dbReference>
<dbReference type="PIRSF" id="PIRSF037217">
    <property type="entry name" value="Carboxypeptidase_S"/>
    <property type="match status" value="1"/>
</dbReference>
<dbReference type="Pfam" id="PF01546">
    <property type="entry name" value="Peptidase_M20"/>
    <property type="match status" value="1"/>
</dbReference>
<keyword evidence="7 17" id="KW-0812">Transmembrane</keyword>
<evidence type="ECO:0000256" key="14">
    <source>
        <dbReference type="ARBA" id="ARBA00023180"/>
    </source>
</evidence>
<feature type="active site" description="Proton acceptor" evidence="15">
    <location>
        <position position="238"/>
    </location>
</feature>
<evidence type="ECO:0000313" key="20">
    <source>
        <dbReference type="Proteomes" id="UP000190831"/>
    </source>
</evidence>
<keyword evidence="14" id="KW-0325">Glycoprotein</keyword>
<keyword evidence="10 16" id="KW-0862">Zinc</keyword>
<dbReference type="SUPFAM" id="SSF55031">
    <property type="entry name" value="Bacterial exopeptidase dimerisation domain"/>
    <property type="match status" value="1"/>
</dbReference>
<dbReference type="GO" id="GO:0051603">
    <property type="term" value="P:proteolysis involved in protein catabolic process"/>
    <property type="evidence" value="ECO:0007669"/>
    <property type="project" value="TreeGrafter"/>
</dbReference>
<dbReference type="GO" id="GO:0016020">
    <property type="term" value="C:membrane"/>
    <property type="evidence" value="ECO:0007669"/>
    <property type="project" value="UniProtKB-SubCell"/>
</dbReference>
<organism evidence="19 20">
    <name type="scientific">Lachancea fermentati</name>
    <name type="common">Zygosaccharomyces fermentati</name>
    <dbReference type="NCBI Taxonomy" id="4955"/>
    <lineage>
        <taxon>Eukaryota</taxon>
        <taxon>Fungi</taxon>
        <taxon>Dikarya</taxon>
        <taxon>Ascomycota</taxon>
        <taxon>Saccharomycotina</taxon>
        <taxon>Saccharomycetes</taxon>
        <taxon>Saccharomycetales</taxon>
        <taxon>Saccharomycetaceae</taxon>
        <taxon>Lachancea</taxon>
    </lineage>
</organism>
<evidence type="ECO:0000256" key="10">
    <source>
        <dbReference type="ARBA" id="ARBA00022833"/>
    </source>
</evidence>
<dbReference type="EMBL" id="LT598490">
    <property type="protein sequence ID" value="SCW02535.1"/>
    <property type="molecule type" value="Genomic_DNA"/>
</dbReference>
<dbReference type="SUPFAM" id="SSF53187">
    <property type="entry name" value="Zn-dependent exopeptidases"/>
    <property type="match status" value="1"/>
</dbReference>
<dbReference type="FunFam" id="3.40.630.10:FF:000098">
    <property type="entry name" value="Gly-Xaa carboxypeptidase"/>
    <property type="match status" value="1"/>
</dbReference>